<sequence>MVPAYVARPRSTLTRGLSVKWVNDGKAVARDCSSVAALTIAYLCTIPEKCGTRKLQRRDWKTAKEPYFSYADPDLDLCLSSRRIRIRDGRVDPCFSSTLLFTFIQPQISEIVTVVKSLMLQIEIIYDLISTFSPDFTIFNNRFSPARTLPKKMQIHLKTYKRVTWIDSLVEASLIRSGIVMTDVEGIIVEAINTKQLQLFAKQFKSVVSNTDVPFVPNFNDDVDNALKKAVIGFSCDILVLEAVLVADTMFVLDCVIGNIVIKTMIQDNDGLLEKFWSHSIDDKPVETFKFLIARSEIAEFLGFNRRQSVTIGDKW</sequence>
<reference evidence="2" key="1">
    <citation type="submission" date="2022-11" db="UniProtKB">
        <authorList>
            <consortium name="WormBaseParasite"/>
        </authorList>
    </citation>
    <scope>IDENTIFICATION</scope>
</reference>
<organism evidence="1 2">
    <name type="scientific">Romanomermis culicivorax</name>
    <name type="common">Nematode worm</name>
    <dbReference type="NCBI Taxonomy" id="13658"/>
    <lineage>
        <taxon>Eukaryota</taxon>
        <taxon>Metazoa</taxon>
        <taxon>Ecdysozoa</taxon>
        <taxon>Nematoda</taxon>
        <taxon>Enoplea</taxon>
        <taxon>Dorylaimia</taxon>
        <taxon>Mermithida</taxon>
        <taxon>Mermithoidea</taxon>
        <taxon>Mermithidae</taxon>
        <taxon>Romanomermis</taxon>
    </lineage>
</organism>
<accession>A0A915JH43</accession>
<name>A0A915JH43_ROMCU</name>
<protein>
    <submittedName>
        <fullName evidence="2">Uncharacterized protein</fullName>
    </submittedName>
</protein>
<dbReference type="WBParaSite" id="nRc.2.0.1.t25435-RA">
    <property type="protein sequence ID" value="nRc.2.0.1.t25435-RA"/>
    <property type="gene ID" value="nRc.2.0.1.g25435"/>
</dbReference>
<keyword evidence="1" id="KW-1185">Reference proteome</keyword>
<evidence type="ECO:0000313" key="1">
    <source>
        <dbReference type="Proteomes" id="UP000887565"/>
    </source>
</evidence>
<dbReference type="AlphaFoldDB" id="A0A915JH43"/>
<evidence type="ECO:0000313" key="2">
    <source>
        <dbReference type="WBParaSite" id="nRc.2.0.1.t25435-RA"/>
    </source>
</evidence>
<proteinExistence type="predicted"/>
<dbReference type="Proteomes" id="UP000887565">
    <property type="component" value="Unplaced"/>
</dbReference>